<evidence type="ECO:0000313" key="3">
    <source>
        <dbReference type="EMBL" id="ALO67880.1"/>
    </source>
</evidence>
<feature type="transmembrane region" description="Helical" evidence="2">
    <location>
        <begin position="7"/>
        <end position="27"/>
    </location>
</feature>
<dbReference type="EMBL" id="CP013200">
    <property type="protein sequence ID" value="ALO67880.1"/>
    <property type="molecule type" value="Genomic_DNA"/>
</dbReference>
<keyword evidence="2" id="KW-1133">Transmembrane helix</keyword>
<sequence length="200" mass="20722">MSKPSKFTGVGTIVLAIVFLVAVVMAANNMTVLGWVIAVIAFGWLVLSTAVYMGVHKAAAFGARQVALAQAQMAQQNSANAPSDGGTHLVSQDSGSRSAQKARDLKLDHSFKIINVQVGVINEYLGKDPEMVARALDTIDITAANGRGMINPDWEEQEAKMDAAMAKKNAARQAEAAGGASAAPSAAGDGDEPVSGIIID</sequence>
<keyword evidence="2" id="KW-0472">Membrane</keyword>
<reference evidence="4" key="1">
    <citation type="submission" date="2015-11" db="EMBL/GenBank/DDBJ databases">
        <authorList>
            <person name="Kumar R."/>
            <person name="Singh D."/>
            <person name="Swarnkar M.K."/>
            <person name="Singh A.K."/>
            <person name="Kumar S."/>
        </authorList>
    </citation>
    <scope>NUCLEOTIDE SEQUENCE [LARGE SCALE GENOMIC DNA]</scope>
    <source>
        <strain evidence="4">ERGS4:06</strain>
    </source>
</reference>
<evidence type="ECO:0000313" key="4">
    <source>
        <dbReference type="Proteomes" id="UP000059574"/>
    </source>
</evidence>
<keyword evidence="2" id="KW-0812">Transmembrane</keyword>
<feature type="region of interest" description="Disordered" evidence="1">
    <location>
        <begin position="170"/>
        <end position="200"/>
    </location>
</feature>
<proteinExistence type="predicted"/>
<protein>
    <submittedName>
        <fullName evidence="3">Uncharacterized protein</fullName>
    </submittedName>
</protein>
<evidence type="ECO:0000256" key="1">
    <source>
        <dbReference type="SAM" id="MobiDB-lite"/>
    </source>
</evidence>
<organism evidence="3 4">
    <name type="scientific">Arthrobacter alpinus</name>
    <dbReference type="NCBI Taxonomy" id="656366"/>
    <lineage>
        <taxon>Bacteria</taxon>
        <taxon>Bacillati</taxon>
        <taxon>Actinomycetota</taxon>
        <taxon>Actinomycetes</taxon>
        <taxon>Micrococcales</taxon>
        <taxon>Micrococcaceae</taxon>
        <taxon>Arthrobacter</taxon>
    </lineage>
</organism>
<accession>A0A0S2M2V3</accession>
<feature type="compositionally biased region" description="Low complexity" evidence="1">
    <location>
        <begin position="170"/>
        <end position="188"/>
    </location>
</feature>
<reference evidence="3 4" key="2">
    <citation type="journal article" date="2016" name="J. Biotechnol.">
        <title>Complete genome sequence of Arthrobacter alpinus ERGS4:06, a yellow pigmented bacterium tolerant to cold and radiations isolated from Sikkim Himalaya.</title>
        <authorList>
            <person name="Kumar R."/>
            <person name="Singh D."/>
            <person name="Swarnkar M.K."/>
            <person name="Singh A.K."/>
            <person name="Kumar S."/>
        </authorList>
    </citation>
    <scope>NUCLEOTIDE SEQUENCE [LARGE SCALE GENOMIC DNA]</scope>
    <source>
        <strain evidence="3 4">ERGS4:06</strain>
    </source>
</reference>
<name>A0A0S2M2V3_9MICC</name>
<evidence type="ECO:0000256" key="2">
    <source>
        <dbReference type="SAM" id="Phobius"/>
    </source>
</evidence>
<dbReference type="AlphaFoldDB" id="A0A0S2M2V3"/>
<feature type="transmembrane region" description="Helical" evidence="2">
    <location>
        <begin position="33"/>
        <end position="55"/>
    </location>
</feature>
<gene>
    <name evidence="3" type="ORF">AS189_17095</name>
</gene>
<dbReference type="Proteomes" id="UP000059574">
    <property type="component" value="Chromosome"/>
</dbReference>